<name>A0A9W7END1_9STRA</name>
<dbReference type="SUPFAM" id="SSF51197">
    <property type="entry name" value="Clavaminate synthase-like"/>
    <property type="match status" value="1"/>
</dbReference>
<keyword evidence="2" id="KW-1185">Reference proteome</keyword>
<dbReference type="InterPro" id="IPR008775">
    <property type="entry name" value="Phytyl_CoA_dOase-like"/>
</dbReference>
<gene>
    <name evidence="1" type="ORF">TrVE_jg11174</name>
</gene>
<sequence>MIMSTQNQLFKVLLPSSPCILPLLRSKFPKAFPRRRLTTNNFSTQAITRQLSVEQEQNIIDLETKGHTIVNGLFSTEEIKKMQADYKGIRKTAMSIIDEEPAQPRVWEENGDVTTSQYWLRDDKVILQAGVGRYDLWRGFNTGFFASEALVNNPKLEPILKHCLVDNYGSYRGMILSDPGSSDQYFHRDTDPLENVGSKGKALMAVDDFYFTCLIPVTGDVTPENGPTEFLEGSHRHCSDEFEGLEEAEVCCPLGSAVLFNGKINHRGKGNRSEKDDRAVVYAVYHKEWYNDQFRKGVDQT</sequence>
<protein>
    <recommendedName>
        <fullName evidence="3">Phytanoyl-CoA dioxygenase</fullName>
    </recommendedName>
</protein>
<dbReference type="Pfam" id="PF05721">
    <property type="entry name" value="PhyH"/>
    <property type="match status" value="1"/>
</dbReference>
<proteinExistence type="predicted"/>
<comment type="caution">
    <text evidence="1">The sequence shown here is derived from an EMBL/GenBank/DDBJ whole genome shotgun (WGS) entry which is preliminary data.</text>
</comment>
<evidence type="ECO:0008006" key="3">
    <source>
        <dbReference type="Google" id="ProtNLM"/>
    </source>
</evidence>
<dbReference type="Gene3D" id="2.60.120.620">
    <property type="entry name" value="q2cbj1_9rhob like domain"/>
    <property type="match status" value="1"/>
</dbReference>
<accession>A0A9W7END1</accession>
<dbReference type="InterPro" id="IPR051961">
    <property type="entry name" value="Fungal_Metabolite_Diox"/>
</dbReference>
<dbReference type="AlphaFoldDB" id="A0A9W7END1"/>
<evidence type="ECO:0000313" key="2">
    <source>
        <dbReference type="Proteomes" id="UP001165160"/>
    </source>
</evidence>
<dbReference type="PANTHER" id="PTHR37563">
    <property type="entry name" value="PHYTANOYL-COA DIOXYGENASE FAMILY PROTEIN (AFU_ORTHOLOGUE AFUA_2G03330)"/>
    <property type="match status" value="1"/>
</dbReference>
<reference evidence="2" key="1">
    <citation type="journal article" date="2023" name="Commun. Biol.">
        <title>Genome analysis of Parmales, the sister group of diatoms, reveals the evolutionary specialization of diatoms from phago-mixotrophs to photoautotrophs.</title>
        <authorList>
            <person name="Ban H."/>
            <person name="Sato S."/>
            <person name="Yoshikawa S."/>
            <person name="Yamada K."/>
            <person name="Nakamura Y."/>
            <person name="Ichinomiya M."/>
            <person name="Sato N."/>
            <person name="Blanc-Mathieu R."/>
            <person name="Endo H."/>
            <person name="Kuwata A."/>
            <person name="Ogata H."/>
        </authorList>
    </citation>
    <scope>NUCLEOTIDE SEQUENCE [LARGE SCALE GENOMIC DNA]</scope>
    <source>
        <strain evidence="2">NIES 3699</strain>
    </source>
</reference>
<organism evidence="1 2">
    <name type="scientific">Triparma verrucosa</name>
    <dbReference type="NCBI Taxonomy" id="1606542"/>
    <lineage>
        <taxon>Eukaryota</taxon>
        <taxon>Sar</taxon>
        <taxon>Stramenopiles</taxon>
        <taxon>Ochrophyta</taxon>
        <taxon>Bolidophyceae</taxon>
        <taxon>Parmales</taxon>
        <taxon>Triparmaceae</taxon>
        <taxon>Triparma</taxon>
    </lineage>
</organism>
<evidence type="ECO:0000313" key="1">
    <source>
        <dbReference type="EMBL" id="GMH84095.1"/>
    </source>
</evidence>
<dbReference type="EMBL" id="BRXX01000033">
    <property type="protein sequence ID" value="GMH84095.1"/>
    <property type="molecule type" value="Genomic_DNA"/>
</dbReference>
<dbReference type="Proteomes" id="UP001165160">
    <property type="component" value="Unassembled WGS sequence"/>
</dbReference>
<dbReference type="PANTHER" id="PTHR37563:SF2">
    <property type="entry name" value="PHYTANOYL-COA DIOXYGENASE FAMILY PROTEIN (AFU_ORTHOLOGUE AFUA_2G03330)"/>
    <property type="match status" value="1"/>
</dbReference>